<keyword evidence="2" id="KW-0472">Membrane</keyword>
<evidence type="ECO:0000256" key="2">
    <source>
        <dbReference type="SAM" id="Phobius"/>
    </source>
</evidence>
<feature type="compositionally biased region" description="Basic residues" evidence="1">
    <location>
        <begin position="333"/>
        <end position="352"/>
    </location>
</feature>
<dbReference type="GeneID" id="7200425"/>
<dbReference type="OMA" id="DNESAYC"/>
<dbReference type="RefSeq" id="XP_002179938.1">
    <property type="nucleotide sequence ID" value="XM_002179902.1"/>
</dbReference>
<keyword evidence="3" id="KW-0732">Signal</keyword>
<dbReference type="InParanoid" id="B7FYI0"/>
<keyword evidence="2" id="KW-0812">Transmembrane</keyword>
<feature type="region of interest" description="Disordered" evidence="1">
    <location>
        <begin position="316"/>
        <end position="365"/>
    </location>
</feature>
<dbReference type="OrthoDB" id="45445at2759"/>
<proteinExistence type="predicted"/>
<name>B7FYI0_PHATC</name>
<dbReference type="eggNOG" id="ENOG502SMVD">
    <property type="taxonomic scope" value="Eukaryota"/>
</dbReference>
<evidence type="ECO:0000256" key="1">
    <source>
        <dbReference type="SAM" id="MobiDB-lite"/>
    </source>
</evidence>
<feature type="chain" id="PRO_5002855176" evidence="3">
    <location>
        <begin position="26"/>
        <end position="365"/>
    </location>
</feature>
<evidence type="ECO:0000256" key="3">
    <source>
        <dbReference type="SAM" id="SignalP"/>
    </source>
</evidence>
<gene>
    <name evidence="4" type="ORF">PHATRDRAFT_45678</name>
</gene>
<reference evidence="4 5" key="1">
    <citation type="journal article" date="2008" name="Nature">
        <title>The Phaeodactylum genome reveals the evolutionary history of diatom genomes.</title>
        <authorList>
            <person name="Bowler C."/>
            <person name="Allen A.E."/>
            <person name="Badger J.H."/>
            <person name="Grimwood J."/>
            <person name="Jabbari K."/>
            <person name="Kuo A."/>
            <person name="Maheswari U."/>
            <person name="Martens C."/>
            <person name="Maumus F."/>
            <person name="Otillar R.P."/>
            <person name="Rayko E."/>
            <person name="Salamov A."/>
            <person name="Vandepoele K."/>
            <person name="Beszteri B."/>
            <person name="Gruber A."/>
            <person name="Heijde M."/>
            <person name="Katinka M."/>
            <person name="Mock T."/>
            <person name="Valentin K."/>
            <person name="Verret F."/>
            <person name="Berges J.A."/>
            <person name="Brownlee C."/>
            <person name="Cadoret J.P."/>
            <person name="Chiovitti A."/>
            <person name="Choi C.J."/>
            <person name="Coesel S."/>
            <person name="De Martino A."/>
            <person name="Detter J.C."/>
            <person name="Durkin C."/>
            <person name="Falciatore A."/>
            <person name="Fournet J."/>
            <person name="Haruta M."/>
            <person name="Huysman M.J."/>
            <person name="Jenkins B.D."/>
            <person name="Jiroutova K."/>
            <person name="Jorgensen R.E."/>
            <person name="Joubert Y."/>
            <person name="Kaplan A."/>
            <person name="Kroger N."/>
            <person name="Kroth P.G."/>
            <person name="La Roche J."/>
            <person name="Lindquist E."/>
            <person name="Lommer M."/>
            <person name="Martin-Jezequel V."/>
            <person name="Lopez P.J."/>
            <person name="Lucas S."/>
            <person name="Mangogna M."/>
            <person name="McGinnis K."/>
            <person name="Medlin L.K."/>
            <person name="Montsant A."/>
            <person name="Oudot-Le Secq M.P."/>
            <person name="Napoli C."/>
            <person name="Obornik M."/>
            <person name="Parker M.S."/>
            <person name="Petit J.L."/>
            <person name="Porcel B.M."/>
            <person name="Poulsen N."/>
            <person name="Robison M."/>
            <person name="Rychlewski L."/>
            <person name="Rynearson T.A."/>
            <person name="Schmutz J."/>
            <person name="Shapiro H."/>
            <person name="Siaut M."/>
            <person name="Stanley M."/>
            <person name="Sussman M.R."/>
            <person name="Taylor A.R."/>
            <person name="Vardi A."/>
            <person name="von Dassow P."/>
            <person name="Vyverman W."/>
            <person name="Willis A."/>
            <person name="Wyrwicz L.S."/>
            <person name="Rokhsar D.S."/>
            <person name="Weissenbach J."/>
            <person name="Armbrust E.V."/>
            <person name="Green B.R."/>
            <person name="Van de Peer Y."/>
            <person name="Grigoriev I.V."/>
        </authorList>
    </citation>
    <scope>NUCLEOTIDE SEQUENCE [LARGE SCALE GENOMIC DNA]</scope>
    <source>
        <strain evidence="4 5">CCAP 1055/1</strain>
    </source>
</reference>
<reference evidence="5" key="2">
    <citation type="submission" date="2008-08" db="EMBL/GenBank/DDBJ databases">
        <authorList>
            <consortium name="Diatom Consortium"/>
            <person name="Grigoriev I."/>
            <person name="Grimwood J."/>
            <person name="Kuo A."/>
            <person name="Otillar R.P."/>
            <person name="Salamov A."/>
            <person name="Detter J.C."/>
            <person name="Lindquist E."/>
            <person name="Shapiro H."/>
            <person name="Lucas S."/>
            <person name="Glavina del Rio T."/>
            <person name="Pitluck S."/>
            <person name="Rokhsar D."/>
            <person name="Bowler C."/>
        </authorList>
    </citation>
    <scope>GENOME REANNOTATION</scope>
    <source>
        <strain evidence="5">CCAP 1055/1</strain>
    </source>
</reference>
<dbReference type="KEGG" id="pti:PHATRDRAFT_45678"/>
<evidence type="ECO:0000313" key="4">
    <source>
        <dbReference type="EMBL" id="EEC48924.1"/>
    </source>
</evidence>
<accession>B7FYI0</accession>
<dbReference type="PaxDb" id="2850-Phatr45678"/>
<evidence type="ECO:0000313" key="5">
    <source>
        <dbReference type="Proteomes" id="UP000000759"/>
    </source>
</evidence>
<keyword evidence="5" id="KW-1185">Reference proteome</keyword>
<dbReference type="HOGENOM" id="CLU_759705_0_0_1"/>
<sequence>MPFGRQRFGRRAVVMLPFWVAQAWAWGGSNSGSDSSTTSSVFGNSLGRDWLSDSKGISIKLEGCLWGYVEDNESAYCMEDSSEDGTTYWYQMANCRRAQAVFSVYANPSSSNAACNAGNFKESFVTKSGLSEFIYYLKSYDSNNPFGSANDDNGDGSYSDDNNLPMCAQVNGNYVGVGCASDGTFSLQIFSDQHCLVPTGSTYDNLKSVNRKLKNYRNCASAYSYGDDSESSLVYNLVSNAESCSSLDSSLCMDNSAMADRRSYSKGRVSRNRGFSQSQSWLTKAKYVAGGILLLAAFVMFTGILFTNRRRRRALMQRKYRQSRRGGEDRSRRSSKSGRSKSKGRSVSRSKSARREKGDPVGVFT</sequence>
<dbReference type="AlphaFoldDB" id="B7FYI0"/>
<dbReference type="Proteomes" id="UP000000759">
    <property type="component" value="Chromosome 7"/>
</dbReference>
<keyword evidence="2" id="KW-1133">Transmembrane helix</keyword>
<feature type="signal peptide" evidence="3">
    <location>
        <begin position="1"/>
        <end position="25"/>
    </location>
</feature>
<organism evidence="4 5">
    <name type="scientific">Phaeodactylum tricornutum (strain CCAP 1055/1)</name>
    <dbReference type="NCBI Taxonomy" id="556484"/>
    <lineage>
        <taxon>Eukaryota</taxon>
        <taxon>Sar</taxon>
        <taxon>Stramenopiles</taxon>
        <taxon>Ochrophyta</taxon>
        <taxon>Bacillariophyta</taxon>
        <taxon>Bacillariophyceae</taxon>
        <taxon>Bacillariophycidae</taxon>
        <taxon>Naviculales</taxon>
        <taxon>Phaeodactylaceae</taxon>
        <taxon>Phaeodactylum</taxon>
    </lineage>
</organism>
<protein>
    <submittedName>
        <fullName evidence="4">Uncharacterized protein</fullName>
    </submittedName>
</protein>
<dbReference type="EMBL" id="CM000610">
    <property type="protein sequence ID" value="EEC48924.1"/>
    <property type="molecule type" value="Genomic_DNA"/>
</dbReference>
<feature type="transmembrane region" description="Helical" evidence="2">
    <location>
        <begin position="287"/>
        <end position="308"/>
    </location>
</feature>